<dbReference type="GeneID" id="68356612"/>
<feature type="region of interest" description="Disordered" evidence="1">
    <location>
        <begin position="17"/>
        <end position="44"/>
    </location>
</feature>
<accession>A0A9P8MUC5</accession>
<reference evidence="3" key="1">
    <citation type="submission" date="2021-09" db="EMBL/GenBank/DDBJ databases">
        <title>A high-quality genome of the endoparasitic fungus Hirsutella rhossiliensis with a comparison of Hirsutella genomes reveals transposable elements contributing to genome size variation.</title>
        <authorList>
            <person name="Lin R."/>
            <person name="Jiao Y."/>
            <person name="Sun X."/>
            <person name="Ling J."/>
            <person name="Xie B."/>
            <person name="Cheng X."/>
        </authorList>
    </citation>
    <scope>NUCLEOTIDE SEQUENCE</scope>
    <source>
        <strain evidence="3">HR02</strain>
    </source>
</reference>
<proteinExistence type="predicted"/>
<evidence type="ECO:0000313" key="4">
    <source>
        <dbReference type="Proteomes" id="UP000824596"/>
    </source>
</evidence>
<dbReference type="Proteomes" id="UP000824596">
    <property type="component" value="Unassembled WGS sequence"/>
</dbReference>
<comment type="caution">
    <text evidence="3">The sequence shown here is derived from an EMBL/GenBank/DDBJ whole genome shotgun (WGS) entry which is preliminary data.</text>
</comment>
<dbReference type="AlphaFoldDB" id="A0A9P8MUC5"/>
<dbReference type="EMBL" id="JAIZPD010000008">
    <property type="protein sequence ID" value="KAH0961405.1"/>
    <property type="molecule type" value="Genomic_DNA"/>
</dbReference>
<dbReference type="RefSeq" id="XP_044718918.1">
    <property type="nucleotide sequence ID" value="XM_044865954.1"/>
</dbReference>
<evidence type="ECO:0000313" key="3">
    <source>
        <dbReference type="EMBL" id="KAH0961405.1"/>
    </source>
</evidence>
<organism evidence="3 4">
    <name type="scientific">Hirsutella rhossiliensis</name>
    <dbReference type="NCBI Taxonomy" id="111463"/>
    <lineage>
        <taxon>Eukaryota</taxon>
        <taxon>Fungi</taxon>
        <taxon>Dikarya</taxon>
        <taxon>Ascomycota</taxon>
        <taxon>Pezizomycotina</taxon>
        <taxon>Sordariomycetes</taxon>
        <taxon>Hypocreomycetidae</taxon>
        <taxon>Hypocreales</taxon>
        <taxon>Ophiocordycipitaceae</taxon>
        <taxon>Hirsutella</taxon>
    </lineage>
</organism>
<feature type="compositionally biased region" description="Gly residues" evidence="1">
    <location>
        <begin position="26"/>
        <end position="40"/>
    </location>
</feature>
<name>A0A9P8MUC5_9HYPO</name>
<protein>
    <submittedName>
        <fullName evidence="3">Uncharacterized protein</fullName>
    </submittedName>
</protein>
<evidence type="ECO:0000256" key="2">
    <source>
        <dbReference type="SAM" id="SignalP"/>
    </source>
</evidence>
<sequence length="110" mass="11075">MRLRVLVGGLLVGTAAAAPATDPKSEGGGKGGGKGGGGGSQTRILMSGEGSIMLGTVRASGAGIDIKLNHSTKGIPSWVAFRAPDTLFALDEAGTEVRPSPAARAWCTWR</sequence>
<keyword evidence="2" id="KW-0732">Signal</keyword>
<gene>
    <name evidence="3" type="ORF">HRG_07483</name>
</gene>
<keyword evidence="4" id="KW-1185">Reference proteome</keyword>
<feature type="chain" id="PRO_5040260409" evidence="2">
    <location>
        <begin position="18"/>
        <end position="110"/>
    </location>
</feature>
<evidence type="ECO:0000256" key="1">
    <source>
        <dbReference type="SAM" id="MobiDB-lite"/>
    </source>
</evidence>
<feature type="signal peptide" evidence="2">
    <location>
        <begin position="1"/>
        <end position="17"/>
    </location>
</feature>
<dbReference type="OrthoDB" id="9972196at2759"/>